<proteinExistence type="predicted"/>
<evidence type="ECO:0000313" key="1">
    <source>
        <dbReference type="EMBL" id="MQM18369.1"/>
    </source>
</evidence>
<evidence type="ECO:0000313" key="2">
    <source>
        <dbReference type="Proteomes" id="UP000652761"/>
    </source>
</evidence>
<dbReference type="AlphaFoldDB" id="A0A843XFW1"/>
<keyword evidence="2" id="KW-1185">Reference proteome</keyword>
<name>A0A843XFW1_COLES</name>
<dbReference type="EMBL" id="NMUH01008138">
    <property type="protein sequence ID" value="MQM18369.1"/>
    <property type="molecule type" value="Genomic_DNA"/>
</dbReference>
<sequence length="135" mass="15460">VRTEYEDGARADDENLERCSKLVNPEAIHGALQSFLDLPGIFGRILNSRGFRRPYLDMYKDPSAIFRLTWTSPPFVDIFQEFQMWSALSHTQESARRFIEVAWVPLNRVGQKARTVGLSLPFSPPQQDVSAIFLD</sequence>
<gene>
    <name evidence="1" type="ORF">Taro_051358</name>
</gene>
<comment type="caution">
    <text evidence="1">The sequence shown here is derived from an EMBL/GenBank/DDBJ whole genome shotgun (WGS) entry which is preliminary data.</text>
</comment>
<feature type="non-terminal residue" evidence="1">
    <location>
        <position position="135"/>
    </location>
</feature>
<dbReference type="Proteomes" id="UP000652761">
    <property type="component" value="Unassembled WGS sequence"/>
</dbReference>
<reference evidence="1" key="1">
    <citation type="submission" date="2017-07" db="EMBL/GenBank/DDBJ databases">
        <title>Taro Niue Genome Assembly and Annotation.</title>
        <authorList>
            <person name="Atibalentja N."/>
            <person name="Keating K."/>
            <person name="Fields C.J."/>
        </authorList>
    </citation>
    <scope>NUCLEOTIDE SEQUENCE</scope>
    <source>
        <strain evidence="1">Niue_2</strain>
        <tissue evidence="1">Leaf</tissue>
    </source>
</reference>
<feature type="non-terminal residue" evidence="1">
    <location>
        <position position="1"/>
    </location>
</feature>
<organism evidence="1 2">
    <name type="scientific">Colocasia esculenta</name>
    <name type="common">Wild taro</name>
    <name type="synonym">Arum esculentum</name>
    <dbReference type="NCBI Taxonomy" id="4460"/>
    <lineage>
        <taxon>Eukaryota</taxon>
        <taxon>Viridiplantae</taxon>
        <taxon>Streptophyta</taxon>
        <taxon>Embryophyta</taxon>
        <taxon>Tracheophyta</taxon>
        <taxon>Spermatophyta</taxon>
        <taxon>Magnoliopsida</taxon>
        <taxon>Liliopsida</taxon>
        <taxon>Araceae</taxon>
        <taxon>Aroideae</taxon>
        <taxon>Colocasieae</taxon>
        <taxon>Colocasia</taxon>
    </lineage>
</organism>
<accession>A0A843XFW1</accession>
<protein>
    <submittedName>
        <fullName evidence="1">Uncharacterized protein</fullName>
    </submittedName>
</protein>